<dbReference type="EMBL" id="BKCP01005727">
    <property type="protein sequence ID" value="GER39602.1"/>
    <property type="molecule type" value="Genomic_DNA"/>
</dbReference>
<accession>A0A5A7Q448</accession>
<evidence type="ECO:0000313" key="2">
    <source>
        <dbReference type="Proteomes" id="UP000325081"/>
    </source>
</evidence>
<gene>
    <name evidence="1" type="ORF">STAS_16236</name>
</gene>
<evidence type="ECO:0000313" key="1">
    <source>
        <dbReference type="EMBL" id="GER39602.1"/>
    </source>
</evidence>
<comment type="caution">
    <text evidence="1">The sequence shown here is derived from an EMBL/GenBank/DDBJ whole genome shotgun (WGS) entry which is preliminary data.</text>
</comment>
<protein>
    <submittedName>
        <fullName evidence="1">Pentatricopeptide repeat (PPR) superfamily protein</fullName>
    </submittedName>
</protein>
<keyword evidence="2" id="KW-1185">Reference proteome</keyword>
<proteinExistence type="predicted"/>
<sequence>MRFRRLSFPFLHMFSGSGPSRLLLDASNCSRAERRPNSAGSFPENPLLNSIKSESFRLKAIISGTSPDKKLFLKWKDSTCRAARLAGIFPVKPFWEKSNRRRDVRFENVSGISPDSCSIWTAFAMPPMVAGIFPCNPFCDTSKFFTDLRFPIESGISPTRLEEAACKSSRFASWPMPAGKRLGSLGTLAMVGGISPEKLLEERSKILADEFVNGEVEGDEIRAFGDGVEVESGAEIVV</sequence>
<dbReference type="Proteomes" id="UP000325081">
    <property type="component" value="Unassembled WGS sequence"/>
</dbReference>
<dbReference type="AlphaFoldDB" id="A0A5A7Q448"/>
<organism evidence="1 2">
    <name type="scientific">Striga asiatica</name>
    <name type="common">Asiatic witchweed</name>
    <name type="synonym">Buchnera asiatica</name>
    <dbReference type="NCBI Taxonomy" id="4170"/>
    <lineage>
        <taxon>Eukaryota</taxon>
        <taxon>Viridiplantae</taxon>
        <taxon>Streptophyta</taxon>
        <taxon>Embryophyta</taxon>
        <taxon>Tracheophyta</taxon>
        <taxon>Spermatophyta</taxon>
        <taxon>Magnoliopsida</taxon>
        <taxon>eudicotyledons</taxon>
        <taxon>Gunneridae</taxon>
        <taxon>Pentapetalae</taxon>
        <taxon>asterids</taxon>
        <taxon>lamiids</taxon>
        <taxon>Lamiales</taxon>
        <taxon>Orobanchaceae</taxon>
        <taxon>Buchnereae</taxon>
        <taxon>Striga</taxon>
    </lineage>
</organism>
<reference evidence="2" key="1">
    <citation type="journal article" date="2019" name="Curr. Biol.">
        <title>Genome Sequence of Striga asiatica Provides Insight into the Evolution of Plant Parasitism.</title>
        <authorList>
            <person name="Yoshida S."/>
            <person name="Kim S."/>
            <person name="Wafula E.K."/>
            <person name="Tanskanen J."/>
            <person name="Kim Y.M."/>
            <person name="Honaas L."/>
            <person name="Yang Z."/>
            <person name="Spallek T."/>
            <person name="Conn C.E."/>
            <person name="Ichihashi Y."/>
            <person name="Cheong K."/>
            <person name="Cui S."/>
            <person name="Der J.P."/>
            <person name="Gundlach H."/>
            <person name="Jiao Y."/>
            <person name="Hori C."/>
            <person name="Ishida J.K."/>
            <person name="Kasahara H."/>
            <person name="Kiba T."/>
            <person name="Kim M.S."/>
            <person name="Koo N."/>
            <person name="Laohavisit A."/>
            <person name="Lee Y.H."/>
            <person name="Lumba S."/>
            <person name="McCourt P."/>
            <person name="Mortimer J.C."/>
            <person name="Mutuku J.M."/>
            <person name="Nomura T."/>
            <person name="Sasaki-Sekimoto Y."/>
            <person name="Seto Y."/>
            <person name="Wang Y."/>
            <person name="Wakatake T."/>
            <person name="Sakakibara H."/>
            <person name="Demura T."/>
            <person name="Yamaguchi S."/>
            <person name="Yoneyama K."/>
            <person name="Manabe R.I."/>
            <person name="Nelson D.C."/>
            <person name="Schulman A.H."/>
            <person name="Timko M.P."/>
            <person name="dePamphilis C.W."/>
            <person name="Choi D."/>
            <person name="Shirasu K."/>
        </authorList>
    </citation>
    <scope>NUCLEOTIDE SEQUENCE [LARGE SCALE GENOMIC DNA]</scope>
    <source>
        <strain evidence="2">cv. UVA1</strain>
    </source>
</reference>
<dbReference type="OrthoDB" id="1837729at2759"/>
<name>A0A5A7Q448_STRAF</name>